<dbReference type="STRING" id="1298598.JCM21714_333"/>
<dbReference type="NCBIfam" id="TIGR00036">
    <property type="entry name" value="dapB"/>
    <property type="match status" value="1"/>
</dbReference>
<dbReference type="GO" id="GO:0009089">
    <property type="term" value="P:lysine biosynthetic process via diaminopimelate"/>
    <property type="evidence" value="ECO:0007669"/>
    <property type="project" value="UniProtKB-UniRule"/>
</dbReference>
<sequence length="203" mass="22407">MSKVKVIIAGPRGKMGSEALRMIEKNDDLELVACLDHKFDGMSIKEFENLPNLDAKIYTDIESCFQSVEADVLVDLTTPEFGYLHTKTAINYGIRPVVGTTGFTEEQLQEVTDLAEEKGIGVIIAPNFALGAVLMMQFAKWAAKYFPDVEIIEKHHDNKLDAPSGTALKTAALIKEVRQSKLQGHPDEKETIPCARGGQILME</sequence>
<dbReference type="SUPFAM" id="SSF51735">
    <property type="entry name" value="NAD(P)-binding Rossmann-fold domains"/>
    <property type="match status" value="1"/>
</dbReference>
<dbReference type="Pfam" id="PF05173">
    <property type="entry name" value="DapB_C"/>
    <property type="match status" value="1"/>
</dbReference>
<evidence type="ECO:0000256" key="9">
    <source>
        <dbReference type="ARBA" id="ARBA00037922"/>
    </source>
</evidence>
<evidence type="ECO:0000256" key="3">
    <source>
        <dbReference type="ARBA" id="ARBA00022605"/>
    </source>
</evidence>
<keyword evidence="2" id="KW-0963">Cytoplasm</keyword>
<reference evidence="17 18" key="1">
    <citation type="journal article" date="2014" name="Genome Announc.">
        <title>Draft Genome Sequence of the Boron-Tolerant and Moderately Halotolerant Bacterium Gracilibacillus boraciitolerans JCM 21714T.</title>
        <authorList>
            <person name="Ahmed I."/>
            <person name="Oshima K."/>
            <person name="Suda W."/>
            <person name="Kitamura K."/>
            <person name="Iida T."/>
            <person name="Ohmori Y."/>
            <person name="Fujiwara T."/>
            <person name="Hattori M."/>
            <person name="Ohkuma M."/>
        </authorList>
    </citation>
    <scope>NUCLEOTIDE SEQUENCE [LARGE SCALE GENOMIC DNA]</scope>
    <source>
        <strain evidence="17 18">JCM 21714</strain>
    </source>
</reference>
<evidence type="ECO:0000256" key="12">
    <source>
        <dbReference type="ARBA" id="ARBA00049396"/>
    </source>
</evidence>
<dbReference type="InterPro" id="IPR023940">
    <property type="entry name" value="DHDPR_bac"/>
</dbReference>
<comment type="pathway">
    <text evidence="9">Amino-acid biosynthesis; L-lysine biosynthesis via DAP pathway; (S)-tetrahydrodipicolinate from L-aspartate: step 4/4.</text>
</comment>
<dbReference type="eggNOG" id="COG0289">
    <property type="taxonomic scope" value="Bacteria"/>
</dbReference>
<gene>
    <name evidence="17" type="ORF">JCM21714_333</name>
</gene>
<keyword evidence="6" id="KW-0560">Oxidoreductase</keyword>
<evidence type="ECO:0000256" key="11">
    <source>
        <dbReference type="ARBA" id="ARBA00049080"/>
    </source>
</evidence>
<dbReference type="InterPro" id="IPR022663">
    <property type="entry name" value="DapB_C"/>
</dbReference>
<evidence type="ECO:0000256" key="14">
    <source>
        <dbReference type="SAM" id="MobiDB-lite"/>
    </source>
</evidence>
<dbReference type="InterPro" id="IPR000846">
    <property type="entry name" value="DapB_N"/>
</dbReference>
<organism evidence="17 18">
    <name type="scientific">Gracilibacillus boraciitolerans JCM 21714</name>
    <dbReference type="NCBI Taxonomy" id="1298598"/>
    <lineage>
        <taxon>Bacteria</taxon>
        <taxon>Bacillati</taxon>
        <taxon>Bacillota</taxon>
        <taxon>Bacilli</taxon>
        <taxon>Bacillales</taxon>
        <taxon>Bacillaceae</taxon>
        <taxon>Gracilibacillus</taxon>
    </lineage>
</organism>
<evidence type="ECO:0000313" key="18">
    <source>
        <dbReference type="Proteomes" id="UP000019102"/>
    </source>
</evidence>
<dbReference type="PROSITE" id="PS01298">
    <property type="entry name" value="DAPB"/>
    <property type="match status" value="1"/>
</dbReference>
<proteinExistence type="inferred from homology"/>
<keyword evidence="4" id="KW-0521">NADP</keyword>
<feature type="region of interest" description="Disordered" evidence="14">
    <location>
        <begin position="182"/>
        <end position="203"/>
    </location>
</feature>
<dbReference type="InterPro" id="IPR036291">
    <property type="entry name" value="NAD(P)-bd_dom_sf"/>
</dbReference>
<keyword evidence="8" id="KW-0457">Lysine biosynthesis</keyword>
<comment type="similarity">
    <text evidence="1">Belongs to the DapB family.</text>
</comment>
<evidence type="ECO:0000256" key="6">
    <source>
        <dbReference type="ARBA" id="ARBA00023002"/>
    </source>
</evidence>
<dbReference type="CDD" id="cd02274">
    <property type="entry name" value="DHDPR_N"/>
    <property type="match status" value="1"/>
</dbReference>
<keyword evidence="7" id="KW-0520">NAD</keyword>
<dbReference type="InterPro" id="IPR022664">
    <property type="entry name" value="DapB_N_CS"/>
</dbReference>
<dbReference type="Pfam" id="PF01113">
    <property type="entry name" value="DapB_N"/>
    <property type="match status" value="1"/>
</dbReference>
<protein>
    <recommendedName>
        <fullName evidence="10 13">4-hydroxy-tetrahydrodipicolinate reductase</fullName>
        <ecNumber evidence="10 13">1.17.1.8</ecNumber>
    </recommendedName>
</protein>
<feature type="compositionally biased region" description="Basic and acidic residues" evidence="14">
    <location>
        <begin position="182"/>
        <end position="191"/>
    </location>
</feature>
<evidence type="ECO:0000256" key="4">
    <source>
        <dbReference type="ARBA" id="ARBA00022857"/>
    </source>
</evidence>
<dbReference type="EC" id="1.17.1.8" evidence="10 13"/>
<dbReference type="PANTHER" id="PTHR20836">
    <property type="entry name" value="DIHYDRODIPICOLINATE REDUCTASE"/>
    <property type="match status" value="1"/>
</dbReference>
<keyword evidence="18" id="KW-1185">Reference proteome</keyword>
<evidence type="ECO:0000313" key="17">
    <source>
        <dbReference type="EMBL" id="GAE91385.1"/>
    </source>
</evidence>
<evidence type="ECO:0000256" key="13">
    <source>
        <dbReference type="NCBIfam" id="TIGR00036"/>
    </source>
</evidence>
<feature type="domain" description="Dihydrodipicolinate reductase N-terminal" evidence="15">
    <location>
        <begin position="4"/>
        <end position="128"/>
    </location>
</feature>
<comment type="catalytic activity">
    <reaction evidence="11">
        <text>(S)-2,3,4,5-tetrahydrodipicolinate + NADP(+) + H2O = (2S,4S)-4-hydroxy-2,3,4,5-tetrahydrodipicolinate + NADPH + H(+)</text>
        <dbReference type="Rhea" id="RHEA:35331"/>
        <dbReference type="ChEBI" id="CHEBI:15377"/>
        <dbReference type="ChEBI" id="CHEBI:15378"/>
        <dbReference type="ChEBI" id="CHEBI:16845"/>
        <dbReference type="ChEBI" id="CHEBI:57783"/>
        <dbReference type="ChEBI" id="CHEBI:58349"/>
        <dbReference type="ChEBI" id="CHEBI:67139"/>
        <dbReference type="EC" id="1.17.1.8"/>
    </reaction>
</comment>
<evidence type="ECO:0000256" key="8">
    <source>
        <dbReference type="ARBA" id="ARBA00023154"/>
    </source>
</evidence>
<evidence type="ECO:0000256" key="5">
    <source>
        <dbReference type="ARBA" id="ARBA00022915"/>
    </source>
</evidence>
<keyword evidence="5" id="KW-0220">Diaminopimelate biosynthesis</keyword>
<accession>W4VDA2</accession>
<dbReference type="AlphaFoldDB" id="W4VDA2"/>
<comment type="catalytic activity">
    <reaction evidence="12">
        <text>(S)-2,3,4,5-tetrahydrodipicolinate + NAD(+) + H2O = (2S,4S)-4-hydroxy-2,3,4,5-tetrahydrodipicolinate + NADH + H(+)</text>
        <dbReference type="Rhea" id="RHEA:35323"/>
        <dbReference type="ChEBI" id="CHEBI:15377"/>
        <dbReference type="ChEBI" id="CHEBI:15378"/>
        <dbReference type="ChEBI" id="CHEBI:16845"/>
        <dbReference type="ChEBI" id="CHEBI:57540"/>
        <dbReference type="ChEBI" id="CHEBI:57945"/>
        <dbReference type="ChEBI" id="CHEBI:67139"/>
        <dbReference type="EC" id="1.17.1.8"/>
    </reaction>
</comment>
<dbReference type="PANTHER" id="PTHR20836:SF0">
    <property type="entry name" value="4-HYDROXY-TETRAHYDRODIPICOLINATE REDUCTASE 1, CHLOROPLASTIC-RELATED"/>
    <property type="match status" value="1"/>
</dbReference>
<evidence type="ECO:0000256" key="2">
    <source>
        <dbReference type="ARBA" id="ARBA00022490"/>
    </source>
</evidence>
<evidence type="ECO:0000256" key="1">
    <source>
        <dbReference type="ARBA" id="ARBA00006642"/>
    </source>
</evidence>
<dbReference type="FunFam" id="3.30.360.10:FF:000009">
    <property type="entry name" value="4-hydroxy-tetrahydrodipicolinate reductase"/>
    <property type="match status" value="1"/>
</dbReference>
<dbReference type="GO" id="GO:0019877">
    <property type="term" value="P:diaminopimelate biosynthetic process"/>
    <property type="evidence" value="ECO:0007669"/>
    <property type="project" value="UniProtKB-KW"/>
</dbReference>
<evidence type="ECO:0000256" key="10">
    <source>
        <dbReference type="ARBA" id="ARBA00038983"/>
    </source>
</evidence>
<dbReference type="GO" id="GO:0005829">
    <property type="term" value="C:cytosol"/>
    <property type="evidence" value="ECO:0007669"/>
    <property type="project" value="TreeGrafter"/>
</dbReference>
<comment type="caution">
    <text evidence="17">The sequence shown here is derived from an EMBL/GenBank/DDBJ whole genome shotgun (WGS) entry which is preliminary data.</text>
</comment>
<evidence type="ECO:0000259" key="16">
    <source>
        <dbReference type="Pfam" id="PF05173"/>
    </source>
</evidence>
<dbReference type="Gene3D" id="3.40.50.720">
    <property type="entry name" value="NAD(P)-binding Rossmann-like Domain"/>
    <property type="match status" value="1"/>
</dbReference>
<evidence type="ECO:0000259" key="15">
    <source>
        <dbReference type="Pfam" id="PF01113"/>
    </source>
</evidence>
<name>W4VDA2_9BACI</name>
<feature type="domain" description="Dihydrodipicolinate reductase C-terminal" evidence="16">
    <location>
        <begin position="131"/>
        <end position="200"/>
    </location>
</feature>
<dbReference type="EMBL" id="BAVS01000001">
    <property type="protein sequence ID" value="GAE91385.1"/>
    <property type="molecule type" value="Genomic_DNA"/>
</dbReference>
<dbReference type="GO" id="GO:0008839">
    <property type="term" value="F:4-hydroxy-tetrahydrodipicolinate reductase"/>
    <property type="evidence" value="ECO:0007669"/>
    <property type="project" value="UniProtKB-UniRule"/>
</dbReference>
<dbReference type="Proteomes" id="UP000019102">
    <property type="component" value="Unassembled WGS sequence"/>
</dbReference>
<dbReference type="FunFam" id="3.40.50.720:FF:000180">
    <property type="entry name" value="4-hydroxy-tetrahydrodipicolinate reductase"/>
    <property type="match status" value="1"/>
</dbReference>
<evidence type="ECO:0000256" key="7">
    <source>
        <dbReference type="ARBA" id="ARBA00023027"/>
    </source>
</evidence>
<keyword evidence="3" id="KW-0028">Amino-acid biosynthesis</keyword>